<gene>
    <name evidence="2" type="ORF">GCM10020369_17030</name>
</gene>
<dbReference type="EMBL" id="BAAAYN010000011">
    <property type="protein sequence ID" value="GAA3385047.1"/>
    <property type="molecule type" value="Genomic_DNA"/>
</dbReference>
<organism evidence="2 3">
    <name type="scientific">Cryptosporangium minutisporangium</name>
    <dbReference type="NCBI Taxonomy" id="113569"/>
    <lineage>
        <taxon>Bacteria</taxon>
        <taxon>Bacillati</taxon>
        <taxon>Actinomycetota</taxon>
        <taxon>Actinomycetes</taxon>
        <taxon>Cryptosporangiales</taxon>
        <taxon>Cryptosporangiaceae</taxon>
        <taxon>Cryptosporangium</taxon>
    </lineage>
</organism>
<evidence type="ECO:0000313" key="2">
    <source>
        <dbReference type="EMBL" id="GAA3385047.1"/>
    </source>
</evidence>
<keyword evidence="3" id="KW-1185">Reference proteome</keyword>
<accession>A0ABP6SUU6</accession>
<comment type="caution">
    <text evidence="2">The sequence shown here is derived from an EMBL/GenBank/DDBJ whole genome shotgun (WGS) entry which is preliminary data.</text>
</comment>
<protein>
    <recommendedName>
        <fullName evidence="1">CD-NTase-associated protein 12/Pycsar effector protein TIR domain-containing protein</fullName>
    </recommendedName>
</protein>
<dbReference type="InterPro" id="IPR019302">
    <property type="entry name" value="CAP12/PCTIR_TIR_dom"/>
</dbReference>
<feature type="domain" description="CD-NTase-associated protein 12/Pycsar effector protein TIR" evidence="1">
    <location>
        <begin position="4"/>
        <end position="123"/>
    </location>
</feature>
<evidence type="ECO:0000259" key="1">
    <source>
        <dbReference type="Pfam" id="PF10137"/>
    </source>
</evidence>
<dbReference type="Pfam" id="PF10137">
    <property type="entry name" value="CAP12-PCTIR_TIR"/>
    <property type="match status" value="1"/>
</dbReference>
<name>A0ABP6SUU6_9ACTN</name>
<dbReference type="Proteomes" id="UP001501676">
    <property type="component" value="Unassembled WGS sequence"/>
</dbReference>
<evidence type="ECO:0000313" key="3">
    <source>
        <dbReference type="Proteomes" id="UP001501676"/>
    </source>
</evidence>
<dbReference type="InterPro" id="IPR043472">
    <property type="entry name" value="Macro_dom-like"/>
</dbReference>
<sequence>MRPRVFIGSSSEALKICHAIQHELEQDFDVTVWDQDVFRLTRGALDSLLTALDASDAGVFVLRPDDSTESRGSVQPTVRDNVLFELGLFLGRLGPERTFMLTPKNSPVHLPTDLLGLTSAHYDPIRFDRGEERPAIAPACRQIRRALRERQPRLTPPPAAQVRLERAMKRLSRDLEELLSAQPADGSVVSNPEPPLLAEFTFRRMTVRLELGRIQDYVSSDAQSVIGLPANEYFDDECINDPHSSLGAFVRHHFGGRHDEFIRAVRAELTGLPSQRVHRAGQRIGESYGVGEALYLRGLAPELRTILVAATTERSSVGLRAEPHFLYAALESVLATMNECRLNSLTIPVLGSGHGGMPLPIAILFNLLALRSLAGEDDTGRHVRRVRIVAFEPAAEALDWDTMRHVLAYFA</sequence>
<proteinExistence type="predicted"/>
<reference evidence="3" key="1">
    <citation type="journal article" date="2019" name="Int. J. Syst. Evol. Microbiol.">
        <title>The Global Catalogue of Microorganisms (GCM) 10K type strain sequencing project: providing services to taxonomists for standard genome sequencing and annotation.</title>
        <authorList>
            <consortium name="The Broad Institute Genomics Platform"/>
            <consortium name="The Broad Institute Genome Sequencing Center for Infectious Disease"/>
            <person name="Wu L."/>
            <person name="Ma J."/>
        </authorList>
    </citation>
    <scope>NUCLEOTIDE SEQUENCE [LARGE SCALE GENOMIC DNA]</scope>
    <source>
        <strain evidence="3">JCM 9458</strain>
    </source>
</reference>
<dbReference type="SUPFAM" id="SSF52949">
    <property type="entry name" value="Macro domain-like"/>
    <property type="match status" value="1"/>
</dbReference>
<dbReference type="RefSeq" id="WP_345727446.1">
    <property type="nucleotide sequence ID" value="NZ_BAAAYN010000011.1"/>
</dbReference>
<dbReference type="Gene3D" id="3.40.220.10">
    <property type="entry name" value="Leucine Aminopeptidase, subunit E, domain 1"/>
    <property type="match status" value="1"/>
</dbReference>